<comment type="caution">
    <text evidence="2">The sequence shown here is derived from an EMBL/GenBank/DDBJ whole genome shotgun (WGS) entry which is preliminary data.</text>
</comment>
<keyword evidence="1" id="KW-1133">Transmembrane helix</keyword>
<dbReference type="Proteomes" id="UP001157069">
    <property type="component" value="Unassembled WGS sequence"/>
</dbReference>
<feature type="transmembrane region" description="Helical" evidence="1">
    <location>
        <begin position="68"/>
        <end position="87"/>
    </location>
</feature>
<accession>A0ABQ6JY07</accession>
<feature type="transmembrane region" description="Helical" evidence="1">
    <location>
        <begin position="212"/>
        <end position="236"/>
    </location>
</feature>
<feature type="transmembrane region" description="Helical" evidence="1">
    <location>
        <begin position="242"/>
        <end position="269"/>
    </location>
</feature>
<evidence type="ECO:0000313" key="2">
    <source>
        <dbReference type="EMBL" id="GMA91577.1"/>
    </source>
</evidence>
<name>A0ABQ6JY07_9MICO</name>
<keyword evidence="1" id="KW-0472">Membrane</keyword>
<protein>
    <submittedName>
        <fullName evidence="2">Uncharacterized protein</fullName>
    </submittedName>
</protein>
<feature type="transmembrane region" description="Helical" evidence="1">
    <location>
        <begin position="187"/>
        <end position="205"/>
    </location>
</feature>
<keyword evidence="1" id="KW-0812">Transmembrane</keyword>
<evidence type="ECO:0000313" key="3">
    <source>
        <dbReference type="Proteomes" id="UP001157069"/>
    </source>
</evidence>
<organism evidence="2 3">
    <name type="scientific">Homoserinibacter gongjuensis</name>
    <dbReference type="NCBI Taxonomy" id="1162968"/>
    <lineage>
        <taxon>Bacteria</taxon>
        <taxon>Bacillati</taxon>
        <taxon>Actinomycetota</taxon>
        <taxon>Actinomycetes</taxon>
        <taxon>Micrococcales</taxon>
        <taxon>Microbacteriaceae</taxon>
        <taxon>Homoserinibacter</taxon>
    </lineage>
</organism>
<dbReference type="EMBL" id="BSVA01000001">
    <property type="protein sequence ID" value="GMA91577.1"/>
    <property type="molecule type" value="Genomic_DNA"/>
</dbReference>
<feature type="transmembrane region" description="Helical" evidence="1">
    <location>
        <begin position="145"/>
        <end position="167"/>
    </location>
</feature>
<evidence type="ECO:0000256" key="1">
    <source>
        <dbReference type="SAM" id="Phobius"/>
    </source>
</evidence>
<feature type="transmembrane region" description="Helical" evidence="1">
    <location>
        <begin position="42"/>
        <end position="61"/>
    </location>
</feature>
<keyword evidence="3" id="KW-1185">Reference proteome</keyword>
<sequence length="294" mass="29594">MRTVISLVVALLASLLGTVLLWYGGGHAVFELGRFAAEGAGFFPLLVALGCLLLAGAAVTVRWSRAGVIAAGAVHVLFSLLGILVPFQPMDGISSPTTQLLGMLFDVDPALATGGYYFVAFGAGLLIGFALLGVGILARRGRPTVLARVLSAVGGLLALGACGWAFAAGGDFYRRTFQMLDWDAVTAVTLVVAALIFGALIALSGRSAIGSWIAGGVMSLVGVILLVADPVAYAGLGSEVLIILPVLGWSGAILAVGMTVLGLALGVTLRAAASAGAERHTASGFTQDAASGAV</sequence>
<reference evidence="3" key="1">
    <citation type="journal article" date="2019" name="Int. J. Syst. Evol. Microbiol.">
        <title>The Global Catalogue of Microorganisms (GCM) 10K type strain sequencing project: providing services to taxonomists for standard genome sequencing and annotation.</title>
        <authorList>
            <consortium name="The Broad Institute Genomics Platform"/>
            <consortium name="The Broad Institute Genome Sequencing Center for Infectious Disease"/>
            <person name="Wu L."/>
            <person name="Ma J."/>
        </authorList>
    </citation>
    <scope>NUCLEOTIDE SEQUENCE [LARGE SCALE GENOMIC DNA]</scope>
    <source>
        <strain evidence="3">NBRC 108755</strain>
    </source>
</reference>
<proteinExistence type="predicted"/>
<dbReference type="RefSeq" id="WP_284300005.1">
    <property type="nucleotide sequence ID" value="NZ_BSVA01000001.1"/>
</dbReference>
<feature type="transmembrane region" description="Helical" evidence="1">
    <location>
        <begin position="116"/>
        <end position="138"/>
    </location>
</feature>
<gene>
    <name evidence="2" type="ORF">GCM10025869_21060</name>
</gene>